<dbReference type="InterPro" id="IPR012677">
    <property type="entry name" value="Nucleotide-bd_a/b_plait_sf"/>
</dbReference>
<protein>
    <submittedName>
        <fullName evidence="3">39S ribosomal protein L23, mitochondrial isoform X2</fullName>
    </submittedName>
</protein>
<dbReference type="RefSeq" id="XP_023566594.1">
    <property type="nucleotide sequence ID" value="XM_023710826.1"/>
</dbReference>
<dbReference type="Proteomes" id="UP000515203">
    <property type="component" value="Unplaced"/>
</dbReference>
<dbReference type="GeneID" id="101582522"/>
<feature type="region of interest" description="Disordered" evidence="1">
    <location>
        <begin position="136"/>
        <end position="158"/>
    </location>
</feature>
<organism evidence="2 3">
    <name type="scientific">Octodon degus</name>
    <name type="common">Degu</name>
    <name type="synonym">Sciurus degus</name>
    <dbReference type="NCBI Taxonomy" id="10160"/>
    <lineage>
        <taxon>Eukaryota</taxon>
        <taxon>Metazoa</taxon>
        <taxon>Chordata</taxon>
        <taxon>Craniata</taxon>
        <taxon>Vertebrata</taxon>
        <taxon>Euteleostomi</taxon>
        <taxon>Mammalia</taxon>
        <taxon>Eutheria</taxon>
        <taxon>Euarchontoglires</taxon>
        <taxon>Glires</taxon>
        <taxon>Rodentia</taxon>
        <taxon>Hystricomorpha</taxon>
        <taxon>Octodontidae</taxon>
        <taxon>Octodon</taxon>
    </lineage>
</organism>
<evidence type="ECO:0000313" key="3">
    <source>
        <dbReference type="RefSeq" id="XP_023566594.1"/>
    </source>
</evidence>
<reference evidence="3" key="1">
    <citation type="submission" date="2025-08" db="UniProtKB">
        <authorList>
            <consortium name="RefSeq"/>
        </authorList>
    </citation>
    <scope>IDENTIFICATION</scope>
</reference>
<evidence type="ECO:0000256" key="1">
    <source>
        <dbReference type="SAM" id="MobiDB-lite"/>
    </source>
</evidence>
<dbReference type="Gene3D" id="3.30.70.330">
    <property type="match status" value="1"/>
</dbReference>
<keyword evidence="2" id="KW-1185">Reference proteome</keyword>
<name>A0A6P6E2Q8_OCTDE</name>
<keyword evidence="3" id="KW-0687">Ribonucleoprotein</keyword>
<proteinExistence type="predicted"/>
<keyword evidence="3" id="KW-0689">Ribosomal protein</keyword>
<accession>A0A6P6E2Q8</accession>
<sequence length="158" mass="18014">MLSTMPVIYTHSPKYQLLLLQVLPVLRPFSTPCTSLVAPSSAYFEPTSSLSWYGLARPSLKTLCSSGSPWSSNRKRDHRNVRIKKPDYKVAYVQLVREGVAASYPQNKKSIDRVYTEPCLSEWRARAMSARLPEQMLRQQGTGPRSDLHFSRPVSRDR</sequence>
<evidence type="ECO:0000313" key="2">
    <source>
        <dbReference type="Proteomes" id="UP000515203"/>
    </source>
</evidence>
<dbReference type="CTD" id="6150"/>
<gene>
    <name evidence="3" type="primary">Mrpl23</name>
</gene>
<feature type="compositionally biased region" description="Basic and acidic residues" evidence="1">
    <location>
        <begin position="146"/>
        <end position="158"/>
    </location>
</feature>
<dbReference type="GO" id="GO:0005840">
    <property type="term" value="C:ribosome"/>
    <property type="evidence" value="ECO:0007669"/>
    <property type="project" value="UniProtKB-KW"/>
</dbReference>
<dbReference type="AlphaFoldDB" id="A0A6P6E2Q8"/>